<evidence type="ECO:0000256" key="3">
    <source>
        <dbReference type="SAM" id="SignalP"/>
    </source>
</evidence>
<dbReference type="InterPro" id="IPR005135">
    <property type="entry name" value="Endo/exonuclease/phosphatase"/>
</dbReference>
<dbReference type="Gene3D" id="3.90.780.10">
    <property type="entry name" value="5'-Nucleotidase, C-terminal domain"/>
    <property type="match status" value="2"/>
</dbReference>
<keyword evidence="6" id="KW-1185">Reference proteome</keyword>
<dbReference type="EMBL" id="WSEK01000004">
    <property type="protein sequence ID" value="MVQ48016.1"/>
    <property type="molecule type" value="Genomic_DNA"/>
</dbReference>
<dbReference type="GO" id="GO:0008768">
    <property type="term" value="F:UDP-sugar diphosphatase activity"/>
    <property type="evidence" value="ECO:0007669"/>
    <property type="project" value="TreeGrafter"/>
</dbReference>
<dbReference type="PANTHER" id="PTHR11575:SF24">
    <property type="entry name" value="5'-NUCLEOTIDASE"/>
    <property type="match status" value="1"/>
</dbReference>
<dbReference type="PANTHER" id="PTHR11575">
    <property type="entry name" value="5'-NUCLEOTIDASE-RELATED"/>
    <property type="match status" value="1"/>
</dbReference>
<dbReference type="NCBIfam" id="NF033681">
    <property type="entry name" value="ExeM_NucH_DNase"/>
    <property type="match status" value="1"/>
</dbReference>
<dbReference type="PROSITE" id="PS51841">
    <property type="entry name" value="LTD"/>
    <property type="match status" value="1"/>
</dbReference>
<name>A0A6L6XN48_9ACTN</name>
<accession>A0A6L6XN48</accession>
<evidence type="ECO:0000313" key="6">
    <source>
        <dbReference type="Proteomes" id="UP000473525"/>
    </source>
</evidence>
<dbReference type="CDD" id="cd04486">
    <property type="entry name" value="YhcR_OBF_like"/>
    <property type="match status" value="1"/>
</dbReference>
<dbReference type="GO" id="GO:0008253">
    <property type="term" value="F:5'-nucleotidase activity"/>
    <property type="evidence" value="ECO:0007669"/>
    <property type="project" value="TreeGrafter"/>
</dbReference>
<dbReference type="Pfam" id="PF16640">
    <property type="entry name" value="Big_3_5"/>
    <property type="match status" value="1"/>
</dbReference>
<dbReference type="InterPro" id="IPR013783">
    <property type="entry name" value="Ig-like_fold"/>
</dbReference>
<dbReference type="InterPro" id="IPR032109">
    <property type="entry name" value="Big_3_5"/>
</dbReference>
<dbReference type="GO" id="GO:0004519">
    <property type="term" value="F:endonuclease activity"/>
    <property type="evidence" value="ECO:0007669"/>
    <property type="project" value="UniProtKB-KW"/>
</dbReference>
<protein>
    <submittedName>
        <fullName evidence="5">ExeM/NucH family extracellular endonuclease</fullName>
    </submittedName>
</protein>
<dbReference type="GO" id="GO:0030288">
    <property type="term" value="C:outer membrane-bounded periplasmic space"/>
    <property type="evidence" value="ECO:0007669"/>
    <property type="project" value="TreeGrafter"/>
</dbReference>
<evidence type="ECO:0000313" key="5">
    <source>
        <dbReference type="EMBL" id="MVQ48016.1"/>
    </source>
</evidence>
<feature type="domain" description="LTD" evidence="4">
    <location>
        <begin position="23"/>
        <end position="167"/>
    </location>
</feature>
<feature type="region of interest" description="Disordered" evidence="2">
    <location>
        <begin position="632"/>
        <end position="663"/>
    </location>
</feature>
<dbReference type="Pfam" id="PF00932">
    <property type="entry name" value="LTD"/>
    <property type="match status" value="1"/>
</dbReference>
<dbReference type="InterPro" id="IPR047971">
    <property type="entry name" value="ExeM-like"/>
</dbReference>
<dbReference type="RefSeq" id="WP_157340116.1">
    <property type="nucleotide sequence ID" value="NZ_WSEK01000004.1"/>
</dbReference>
<dbReference type="InterPro" id="IPR029052">
    <property type="entry name" value="Metallo-depent_PP-like"/>
</dbReference>
<gene>
    <name evidence="5" type="ORF">GON03_02410</name>
</gene>
<feature type="signal peptide" evidence="3">
    <location>
        <begin position="1"/>
        <end position="29"/>
    </location>
</feature>
<evidence type="ECO:0000256" key="2">
    <source>
        <dbReference type="SAM" id="MobiDB-lite"/>
    </source>
</evidence>
<keyword evidence="5" id="KW-0255">Endonuclease</keyword>
<keyword evidence="1 3" id="KW-0732">Signal</keyword>
<dbReference type="InterPro" id="IPR004843">
    <property type="entry name" value="Calcineurin-like_PHP"/>
</dbReference>
<dbReference type="CDD" id="cd10283">
    <property type="entry name" value="MnuA_DNase1-like"/>
    <property type="match status" value="1"/>
</dbReference>
<dbReference type="SUPFAM" id="SSF56219">
    <property type="entry name" value="DNase I-like"/>
    <property type="match status" value="1"/>
</dbReference>
<dbReference type="Gene3D" id="2.60.40.10">
    <property type="entry name" value="Immunoglobulins"/>
    <property type="match status" value="2"/>
</dbReference>
<dbReference type="Pfam" id="PF02872">
    <property type="entry name" value="5_nucleotid_C"/>
    <property type="match status" value="2"/>
</dbReference>
<dbReference type="InterPro" id="IPR036691">
    <property type="entry name" value="Endo/exonu/phosph_ase_sf"/>
</dbReference>
<dbReference type="Proteomes" id="UP000473525">
    <property type="component" value="Unassembled WGS sequence"/>
</dbReference>
<keyword evidence="5" id="KW-0540">Nuclease</keyword>
<dbReference type="SUPFAM" id="SSF55816">
    <property type="entry name" value="5'-nucleotidase (syn. UDP-sugar hydrolase), C-terminal domain"/>
    <property type="match status" value="2"/>
</dbReference>
<feature type="chain" id="PRO_5026779393" evidence="3">
    <location>
        <begin position="30"/>
        <end position="2444"/>
    </location>
</feature>
<reference evidence="5 6" key="1">
    <citation type="submission" date="2019-12" db="EMBL/GenBank/DDBJ databases">
        <authorList>
            <person name="Huq M.A."/>
        </authorList>
    </citation>
    <scope>NUCLEOTIDE SEQUENCE [LARGE SCALE GENOMIC DNA]</scope>
    <source>
        <strain evidence="5 6">MAH-18</strain>
    </source>
</reference>
<dbReference type="InterPro" id="IPR001322">
    <property type="entry name" value="Lamin_tail_dom"/>
</dbReference>
<proteinExistence type="predicted"/>
<dbReference type="GO" id="GO:0009166">
    <property type="term" value="P:nucleotide catabolic process"/>
    <property type="evidence" value="ECO:0007669"/>
    <property type="project" value="InterPro"/>
</dbReference>
<dbReference type="Pfam" id="PF00149">
    <property type="entry name" value="Metallophos"/>
    <property type="match status" value="2"/>
</dbReference>
<sequence length="2444" mass="252727">MRAPQRLVPLAVLALAASGLLIPSAPASANPAGTGLVINEVYGAGGNNGALKNADYIELYNPTAAAIPLTGLYLHYRSAANSYGGVAALPGAKSVPPHSTFLVQASAAGANGTALPTPDHVASPALNLAAAGGQVFLTTASAQFPAGTVNGNVAGAANIVDMVAASGSSTFEGAVATVAGTTSKSISRAPGGVDTDNNAADLTLTDPSPTPATVVTTPLDATSPGDKTGIVGMSIVGFNLQASGGTPPYTWSVSGLPTGVTATNAGAVSGTPTQAGTFPVTATVTDGASGTDSVSFQMVIDQAPDITPIAEIQGDGARSPYAPATGNGSGSKVVSVEGVVTARYADGGFNGMYVQDPGADTEGASDGIFVYAGSGNNNIPAGVDVGDSVRVTGPVAEFFDLTQIVPTSASAVGELGTSLGTVEPRHIAYPTTAAGREAREGELLAPTDDFTVTNSYSTNQYAEIGLATGDTPLRQWSEYASPHDLAAINAIKDENAARAVVLDDGATTNFLQNQTTKAIPVPWLSPTNAVRVGAAVTFTGPVVLDWRNNTWKFQPTHQVTGTGAEVATFEDTRADNLAPRPVGGDLKIATFNVLNYFNTTGEAYAAAGPAQNPPLDTFCTYYTDRQSNRIGNNSCGVRLQDDPDTETNEANQNDGRGPRGAATAASLARQEEKLSHAINALDADVIGLEEVENSIKLPGETNRDDALARIVQIINNAAGEQKWAYVKSPGEALTATAVGEQDVIRPAFIYQVDKVSPVGQSDILFGTDQFANAREPLAQAFKAKGAPDSDAFAVIVNHFKSKGDNASPAPPATGDNANDDVTGVGAFNGDRTRQAARLVQFADQFAADRDIDAVFLAGDFNAYTMEDPITTLEDGGYELIDSTDADDESYSYQGLSGSLDHVLGNEAAVDMVTGADIWEINADESPAFQYSRYNYNVTNFWQPNLPFGTSDHNPEIVGIDVPEVSGTTYREIQVLGTNDFHGRLLPDGGNAAGAAPFATAVKELKSQVADSIFVAAGDLVGASTFESFIQDDEPTIDALNAMDLEVSAAGNHEFDRGYEDFAGRIQDRAQWEYIAANVDEPAGRDDLAETFTKTFGTGDDAVTVGFVGAVTEDLPALVNPAGIAGVTVTDVVDATNAAAADLKADGADLVVLLVHEGSPSTECGSPSFTDPATTWGNIVQNTSGDVDAIISGHTHLAYNCRFPVADWAGRAVTKRPVVSAGQYGTNLNQLVFKLDESTGELAAVSQDVIATAGVGYAPDPEVQGIVDAAVAYADTAGAQVLGKMTGPFRRAQYLPSSGATENRGGESTLGNQVAEVQRWATDGADIAFMNPGGLRADMLGTANGALRDLTYRQAADVQPFANTLVNMDLTGAQIETVLEQQWQRNPQGGVPSRPFLRLGVSQGFTYTYVETPETVEAPNSAPVSTFKGEVTGMWLDGEPISPTATYSVTVNSFLGGGGDNFRELANGAHKVDTGVIDLEAMVDYMAQHATDPLAVDYSQRAVEVTFPGNAPAAYLAGDTVAFDVASWAMSAPGDLQDSTIRVLLGDTELGTASVDNTVGNKPYDAWGKAAVSVQLPAGLPDGETELTLVGTQTGTRVPVTITVDDGVRDVQILATNDFHGRLLKDGANSAGAAVLSGAVKQLRAKNPDTVFAAAGDLIGASTFESFIQDDLPTIDALNEAGLEVSAAGNHEFDKGYEDLVGRVQDRAQWEYIAANIEEPAGRDDLAESWTRTFDGVKVGFVGAVTEELPSLVAPSGMAGVTVTDIVDSVNAEAARLRSQEGADLVVALVHEGSPSTTCSTMTDPATAWGAIVTGLSGDVDALVSGHTHLAYNCSFPVAAWAGRDVTERPVVSAGQYGTFLNQLVFSIDDATGEVLAKDQQVLPLLGPDPDGSGPGQPPALYPADPAVEAIVADAVDVADELGAQVLGQIEAPFTRAKFANGTTENRGGESTLGNQVAEVQRWATPDTVGAADIAFMNPGGLRTDMVGTVNGTARDLTYREAANVQPFANTLVNMDLTGAQIETVLEQQWQRTAAGAVPTRPFLRLGVSEGFTYTYTQRPDPANAGQKLGEVTAMWLDGEPIDPAASYSVTVNSFLASGGDNFRELANGTTKQDTGITDLQAMVDYLDEFGSDGKVVDVDFAQRAVDVTFPAGAPATYTPGGTVVFDLGSLSMTDPGDQRDTQVEVRSGSTVLGTFPVTTTISAPTSNGSNSNDDAGTAHVSVTLPAGTAAGATELTVVGTTTGTRVRVPIEVALAASTVTAPDVSLTYGQPRTVDVVVTPSGATGTVEVRSGSTVLGSAPVVGGHAQVVLPARSLMPGQHTLTAAYSGDSAHLPATDTFTVTVAKAASSTSAAAVEETLKVKKDAAVVRVVVLGQNDVPVTGQVRVTAPGQPPRTVTLVLGRGSVVLDPFPTTGTKTITVEYLGSDVLTPSSTTVTVNVTKSGK</sequence>
<organism evidence="5 6">
    <name type="scientific">Nocardioides agri</name>
    <dbReference type="NCBI Taxonomy" id="2682843"/>
    <lineage>
        <taxon>Bacteria</taxon>
        <taxon>Bacillati</taxon>
        <taxon>Actinomycetota</taxon>
        <taxon>Actinomycetes</taxon>
        <taxon>Propionibacteriales</taxon>
        <taxon>Nocardioidaceae</taxon>
        <taxon>Nocardioides</taxon>
    </lineage>
</organism>
<comment type="caution">
    <text evidence="5">The sequence shown here is derived from an EMBL/GenBank/DDBJ whole genome shotgun (WGS) entry which is preliminary data.</text>
</comment>
<dbReference type="Gene3D" id="3.60.21.10">
    <property type="match status" value="2"/>
</dbReference>
<dbReference type="InterPro" id="IPR008334">
    <property type="entry name" value="5'-Nucleotdase_C"/>
</dbReference>
<keyword evidence="5" id="KW-0378">Hydrolase</keyword>
<dbReference type="GO" id="GO:0005975">
    <property type="term" value="P:carbohydrate metabolic process"/>
    <property type="evidence" value="ECO:0007669"/>
    <property type="project" value="UniProtKB-ARBA"/>
</dbReference>
<feature type="region of interest" description="Disordered" evidence="2">
    <location>
        <begin position="803"/>
        <end position="822"/>
    </location>
</feature>
<evidence type="ECO:0000256" key="1">
    <source>
        <dbReference type="ARBA" id="ARBA00022729"/>
    </source>
</evidence>
<dbReference type="PRINTS" id="PR01607">
    <property type="entry name" value="APYRASEFAMLY"/>
</dbReference>
<dbReference type="SUPFAM" id="SSF56300">
    <property type="entry name" value="Metallo-dependent phosphatases"/>
    <property type="match status" value="2"/>
</dbReference>
<dbReference type="InterPro" id="IPR036907">
    <property type="entry name" value="5'-Nucleotdase_C_sf"/>
</dbReference>
<dbReference type="Gene3D" id="3.60.10.10">
    <property type="entry name" value="Endonuclease/exonuclease/phosphatase"/>
    <property type="match status" value="1"/>
</dbReference>
<dbReference type="Pfam" id="PF03372">
    <property type="entry name" value="Exo_endo_phos"/>
    <property type="match status" value="1"/>
</dbReference>
<evidence type="ECO:0000259" key="4">
    <source>
        <dbReference type="PROSITE" id="PS51841"/>
    </source>
</evidence>
<dbReference type="InterPro" id="IPR006179">
    <property type="entry name" value="5_nucleotidase/apyrase"/>
</dbReference>